<evidence type="ECO:0000313" key="2">
    <source>
        <dbReference type="Proteomes" id="UP000179807"/>
    </source>
</evidence>
<dbReference type="RefSeq" id="XP_068349712.1">
    <property type="nucleotide sequence ID" value="XM_068511319.1"/>
</dbReference>
<organism evidence="1 2">
    <name type="scientific">Tritrichomonas foetus</name>
    <dbReference type="NCBI Taxonomy" id="1144522"/>
    <lineage>
        <taxon>Eukaryota</taxon>
        <taxon>Metamonada</taxon>
        <taxon>Parabasalia</taxon>
        <taxon>Tritrichomonadida</taxon>
        <taxon>Tritrichomonadidae</taxon>
        <taxon>Tritrichomonas</taxon>
    </lineage>
</organism>
<accession>A0A1J4JE60</accession>
<comment type="caution">
    <text evidence="1">The sequence shown here is derived from an EMBL/GenBank/DDBJ whole genome shotgun (WGS) entry which is preliminary data.</text>
</comment>
<name>A0A1J4JE60_9EUKA</name>
<dbReference type="AlphaFoldDB" id="A0A1J4JE60"/>
<dbReference type="SUPFAM" id="SSF81837">
    <property type="entry name" value="BEACH domain"/>
    <property type="match status" value="1"/>
</dbReference>
<evidence type="ECO:0000313" key="1">
    <source>
        <dbReference type="EMBL" id="OHS96575.1"/>
    </source>
</evidence>
<dbReference type="Proteomes" id="UP000179807">
    <property type="component" value="Unassembled WGS sequence"/>
</dbReference>
<dbReference type="GeneID" id="94846023"/>
<dbReference type="VEuPathDB" id="TrichDB:TRFO_37256"/>
<dbReference type="InterPro" id="IPR036372">
    <property type="entry name" value="BEACH_dom_sf"/>
</dbReference>
<sequence length="435" mass="49810">MSSFEFLLYLNTFFGRNVFIMPNVVIQNRNYEILLDDPSTSEIKITKDQAITTEFLPQYFNDTDILEGFYDLFEKVEYLYINRKMLESCRDLDKWIKVAFNIDCPQRIVQHPLSSPKIGGGMCKQIPCDNVRSCVVSDSLFTLITKDGSLFKLTIESDKIKTNLISKLSEVPDDISEIKYHFITPNDFIQFDPGTVYYDSEMVAHIIMRNKNQTIGISSDNDLVGFLDTDGFISIFDKLDFSLCLMKIETDPNLNKVFTVSKLHQLVVSCTHYYNTQQNAIPNDKTPENNLTNCCQIDYYSLNSKSLLNTAILRNVIVHNIFITPSWSFTLLFCENIENGEFSFKLLNQKGEKIQEKAMSTKILNICVWATKSGFDYAAFNDEEGNICVFDVFMMNISSPIHRHDGKIIGIFHSYSLESIVAICENGTAIFIPHL</sequence>
<reference evidence="1" key="1">
    <citation type="submission" date="2016-10" db="EMBL/GenBank/DDBJ databases">
        <authorList>
            <person name="Benchimol M."/>
            <person name="Almeida L.G."/>
            <person name="Vasconcelos A.T."/>
            <person name="Perreira-Neves A."/>
            <person name="Rosa I.A."/>
            <person name="Tasca T."/>
            <person name="Bogo M.R."/>
            <person name="de Souza W."/>
        </authorList>
    </citation>
    <scope>NUCLEOTIDE SEQUENCE [LARGE SCALE GENOMIC DNA]</scope>
    <source>
        <strain evidence="1">K</strain>
    </source>
</reference>
<protein>
    <submittedName>
        <fullName evidence="1">Uncharacterized protein</fullName>
    </submittedName>
</protein>
<proteinExistence type="predicted"/>
<keyword evidence="2" id="KW-1185">Reference proteome</keyword>
<dbReference type="EMBL" id="MLAK01001168">
    <property type="protein sequence ID" value="OHS96575.1"/>
    <property type="molecule type" value="Genomic_DNA"/>
</dbReference>
<gene>
    <name evidence="1" type="ORF">TRFO_37256</name>
</gene>